<gene>
    <name evidence="2" type="ORF">HYALB_00000133</name>
</gene>
<dbReference type="OrthoDB" id="5401902at2759"/>
<organism evidence="2 3">
    <name type="scientific">Hymenoscyphus albidus</name>
    <dbReference type="NCBI Taxonomy" id="595503"/>
    <lineage>
        <taxon>Eukaryota</taxon>
        <taxon>Fungi</taxon>
        <taxon>Dikarya</taxon>
        <taxon>Ascomycota</taxon>
        <taxon>Pezizomycotina</taxon>
        <taxon>Leotiomycetes</taxon>
        <taxon>Helotiales</taxon>
        <taxon>Helotiaceae</taxon>
        <taxon>Hymenoscyphus</taxon>
    </lineage>
</organism>
<feature type="region of interest" description="Disordered" evidence="1">
    <location>
        <begin position="1020"/>
        <end position="1042"/>
    </location>
</feature>
<dbReference type="Proteomes" id="UP000701801">
    <property type="component" value="Unassembled WGS sequence"/>
</dbReference>
<dbReference type="EMBL" id="CAJVRM010000068">
    <property type="protein sequence ID" value="CAG8973370.1"/>
    <property type="molecule type" value="Genomic_DNA"/>
</dbReference>
<feature type="compositionally biased region" description="Polar residues" evidence="1">
    <location>
        <begin position="878"/>
        <end position="893"/>
    </location>
</feature>
<dbReference type="AlphaFoldDB" id="A0A9N9LDL0"/>
<comment type="caution">
    <text evidence="2">The sequence shown here is derived from an EMBL/GenBank/DDBJ whole genome shotgun (WGS) entry which is preliminary data.</text>
</comment>
<evidence type="ECO:0000313" key="3">
    <source>
        <dbReference type="Proteomes" id="UP000701801"/>
    </source>
</evidence>
<feature type="compositionally biased region" description="Basic and acidic residues" evidence="1">
    <location>
        <begin position="483"/>
        <end position="502"/>
    </location>
</feature>
<feature type="region of interest" description="Disordered" evidence="1">
    <location>
        <begin position="242"/>
        <end position="273"/>
    </location>
</feature>
<feature type="region of interest" description="Disordered" evidence="1">
    <location>
        <begin position="981"/>
        <end position="1001"/>
    </location>
</feature>
<keyword evidence="3" id="KW-1185">Reference proteome</keyword>
<feature type="compositionally biased region" description="Polar residues" evidence="1">
    <location>
        <begin position="853"/>
        <end position="862"/>
    </location>
</feature>
<feature type="region of interest" description="Disordered" evidence="1">
    <location>
        <begin position="119"/>
        <end position="138"/>
    </location>
</feature>
<sequence length="1042" mass="113500">MAPTSARPRPEAHHIYSVGELLAMQVAPPLSISGVEKLNQHPEISCLLKVPEHAIKRQRFIPNRMINLIDITNRRHNRQQSTMYNSDASAVAVESREMLAPSTTTNNNDTQSRQWFLQRRDSSDDSPQPHSAPASSIAQQSENFQRFYQAVVSPTHVRVTAGGKIVRNTRSPAYEWNSDKHHFEPLHQPEPAADLNAQPPSWHQNVPLPQGFPGFPAMMPGTFMPPHGSFFPQLFAPPQFNGGFVPDPKPSENDQNTKVTTDRGSFDSQNSGVSAQAIKISPPTQFDQTKPFMYNGQLVYPVPPPPNGLPVPMAMIGNPNFIAQKPVAPIGGFTHGPHFPIPVPMFPHGQPVPMHMPHVPTGSEAMHPMAPFAPPLMQMPVLSELTKRHIQVLQEQLRILDSQPGGNHSSQQAVQMQRNMVLAGIKQMEAMLEAQLAQEALSKTETPAEPKLLTAAPHESPKSHSTSEHQKSTVDSAYSSFEKPIEKQGGEKKPSTRTDSMSKSKLSAAAAMAPPFQPRSHIVSQQVPVVRKAHSLRSAMSVESLAGEARRNIDSQLLSSPSNPWTVKSTPSSGLPLVAPPRILKAESMREPKIQTRQPPPMQRSNTFHGKMDFHQPDLKHGNRQAIPYLVGVIPGGTPLSSATHQDLVYPRELNEHELQARQLYWGKAPKSVSKGLPKFDGKDFYPPSPVKESIRMAAVNIGAESPIHDFSGLFTEYGVKGYRPTSPVRYQAGHTTSGPTQAPNLPYNSSLLDPVNYYDPQGSQVLAAPSVSGLDTAFENFSGLFMERGVAGFQSPQPKEESSTKTFPTAEKETKETFVTSKSFDAGNESDGAENGTPTTDSFGMVTESFGILTSNGSSTSADDRAALATVEEEENNQSAETSPTITQKQVTSQKLDLDGTFEERVAKFALPENQTLFLQNMLSKNTAMTGSAVSGKVSSATATGYLPLYRGTAMASLAPTISNASSERDTETTVKPQFSRDNTFSSVGGSGSNGSESIEDLTSAEGYMRYLAQKRPDSKKFAEQALNPDPLTGPVMGSDW</sequence>
<feature type="region of interest" description="Disordered" evidence="1">
    <location>
        <begin position="455"/>
        <end position="509"/>
    </location>
</feature>
<feature type="compositionally biased region" description="Polar residues" evidence="1">
    <location>
        <begin position="125"/>
        <end position="138"/>
    </location>
</feature>
<protein>
    <submittedName>
        <fullName evidence="2">Uncharacterized protein</fullName>
    </submittedName>
</protein>
<accession>A0A9N9LDL0</accession>
<evidence type="ECO:0000313" key="2">
    <source>
        <dbReference type="EMBL" id="CAG8973370.1"/>
    </source>
</evidence>
<proteinExistence type="predicted"/>
<feature type="region of interest" description="Disordered" evidence="1">
    <location>
        <begin position="793"/>
        <end position="893"/>
    </location>
</feature>
<name>A0A9N9LDL0_9HELO</name>
<reference evidence="2" key="1">
    <citation type="submission" date="2021-07" db="EMBL/GenBank/DDBJ databases">
        <authorList>
            <person name="Durling M."/>
        </authorList>
    </citation>
    <scope>NUCLEOTIDE SEQUENCE</scope>
</reference>
<evidence type="ECO:0000256" key="1">
    <source>
        <dbReference type="SAM" id="MobiDB-lite"/>
    </source>
</evidence>
<feature type="compositionally biased region" description="Basic and acidic residues" evidence="1">
    <location>
        <begin position="459"/>
        <end position="472"/>
    </location>
</feature>